<organism evidence="2 3">
    <name type="scientific">Biomphalaria glabrata</name>
    <name type="common">Bloodfluke planorb</name>
    <name type="synonym">Freshwater snail</name>
    <dbReference type="NCBI Taxonomy" id="6526"/>
    <lineage>
        <taxon>Eukaryota</taxon>
        <taxon>Metazoa</taxon>
        <taxon>Spiralia</taxon>
        <taxon>Lophotrochozoa</taxon>
        <taxon>Mollusca</taxon>
        <taxon>Gastropoda</taxon>
        <taxon>Heterobranchia</taxon>
        <taxon>Euthyneura</taxon>
        <taxon>Panpulmonata</taxon>
        <taxon>Hygrophila</taxon>
        <taxon>Lymnaeoidea</taxon>
        <taxon>Planorbidae</taxon>
        <taxon>Biomphalaria</taxon>
    </lineage>
</organism>
<evidence type="ECO:0000313" key="3">
    <source>
        <dbReference type="RefSeq" id="XP_055864787.1"/>
    </source>
</evidence>
<dbReference type="GeneID" id="106062982"/>
<proteinExistence type="predicted"/>
<feature type="chain" id="PRO_5040950172" evidence="1">
    <location>
        <begin position="21"/>
        <end position="110"/>
    </location>
</feature>
<dbReference type="RefSeq" id="XP_055864787.1">
    <property type="nucleotide sequence ID" value="XM_056008812.1"/>
</dbReference>
<keyword evidence="1" id="KW-0732">Signal</keyword>
<dbReference type="Proteomes" id="UP001165740">
    <property type="component" value="Chromosome 13"/>
</dbReference>
<reference evidence="3" key="1">
    <citation type="submission" date="2025-08" db="UniProtKB">
        <authorList>
            <consortium name="RefSeq"/>
        </authorList>
    </citation>
    <scope>IDENTIFICATION</scope>
</reference>
<keyword evidence="2" id="KW-1185">Reference proteome</keyword>
<sequence length="110" mass="11788">MKAVIVLVAVASLHCFVAQGLPEPVSSCKHNGQTYEIGEIIPYDSCNICKCGVYGIMCTLMACPDNSGRCYVNGKWYESGTSVPKADGCNTCLCQNGQLTICTKMACIHI</sequence>
<feature type="signal peptide" evidence="1">
    <location>
        <begin position="1"/>
        <end position="20"/>
    </location>
</feature>
<dbReference type="Gene3D" id="2.10.70.10">
    <property type="entry name" value="Complement Module, domain 1"/>
    <property type="match status" value="2"/>
</dbReference>
<evidence type="ECO:0000313" key="2">
    <source>
        <dbReference type="Proteomes" id="UP001165740"/>
    </source>
</evidence>
<dbReference type="AlphaFoldDB" id="A0A9W2YPR9"/>
<evidence type="ECO:0000256" key="1">
    <source>
        <dbReference type="SAM" id="SignalP"/>
    </source>
</evidence>
<dbReference type="SUPFAM" id="SSF57603">
    <property type="entry name" value="FnI-like domain"/>
    <property type="match status" value="2"/>
</dbReference>
<dbReference type="OrthoDB" id="6041417at2759"/>
<protein>
    <submittedName>
        <fullName evidence="3">von Willebrand factor C and EGF domain-containing protein-like</fullName>
    </submittedName>
</protein>
<accession>A0A9W2YPR9</accession>
<dbReference type="OMA" id="DSCNICK"/>
<name>A0A9W2YPR9_BIOGL</name>
<gene>
    <name evidence="3" type="primary">LOC106062982</name>
</gene>